<evidence type="ECO:0000256" key="8">
    <source>
        <dbReference type="ARBA" id="ARBA00034617"/>
    </source>
</evidence>
<feature type="region of interest" description="Disordered" evidence="13">
    <location>
        <begin position="676"/>
        <end position="712"/>
    </location>
</feature>
<dbReference type="GO" id="GO:0000725">
    <property type="term" value="P:recombinational repair"/>
    <property type="evidence" value="ECO:0007669"/>
    <property type="project" value="TreeGrafter"/>
</dbReference>
<feature type="domain" description="UvrD-like helicase ATP-binding" evidence="14">
    <location>
        <begin position="6"/>
        <end position="291"/>
    </location>
</feature>
<dbReference type="GO" id="GO:0005524">
    <property type="term" value="F:ATP binding"/>
    <property type="evidence" value="ECO:0007669"/>
    <property type="project" value="UniProtKB-UniRule"/>
</dbReference>
<keyword evidence="2 12" id="KW-0547">Nucleotide-binding</keyword>
<comment type="catalytic activity">
    <reaction evidence="8">
        <text>Couples ATP hydrolysis with the unwinding of duplex DNA by translocating in the 3'-5' direction.</text>
        <dbReference type="EC" id="5.6.2.4"/>
    </reaction>
</comment>
<dbReference type="Gene3D" id="1.10.10.160">
    <property type="match status" value="1"/>
</dbReference>
<dbReference type="PROSITE" id="PS51198">
    <property type="entry name" value="UVRD_HELICASE_ATP_BIND"/>
    <property type="match status" value="1"/>
</dbReference>
<dbReference type="CDD" id="cd17932">
    <property type="entry name" value="DEXQc_UvrD"/>
    <property type="match status" value="1"/>
</dbReference>
<gene>
    <name evidence="16" type="ORF">ESB13_22895</name>
</gene>
<dbReference type="Pfam" id="PF21196">
    <property type="entry name" value="PcrA_UvrD_tudor"/>
    <property type="match status" value="1"/>
</dbReference>
<comment type="catalytic activity">
    <reaction evidence="11">
        <text>ATP + H2O = ADP + phosphate + H(+)</text>
        <dbReference type="Rhea" id="RHEA:13065"/>
        <dbReference type="ChEBI" id="CHEBI:15377"/>
        <dbReference type="ChEBI" id="CHEBI:15378"/>
        <dbReference type="ChEBI" id="CHEBI:30616"/>
        <dbReference type="ChEBI" id="CHEBI:43474"/>
        <dbReference type="ChEBI" id="CHEBI:456216"/>
        <dbReference type="EC" id="5.6.2.4"/>
    </reaction>
</comment>
<comment type="similarity">
    <text evidence="1">Belongs to the helicase family. UvrD subfamily.</text>
</comment>
<evidence type="ECO:0000256" key="5">
    <source>
        <dbReference type="ARBA" id="ARBA00022840"/>
    </source>
</evidence>
<keyword evidence="5 12" id="KW-0067">ATP-binding</keyword>
<reference evidence="16 17" key="1">
    <citation type="submission" date="2019-01" db="EMBL/GenBank/DDBJ databases">
        <title>Filimonas sp. strain TTM-71.</title>
        <authorList>
            <person name="Chen W.-M."/>
        </authorList>
    </citation>
    <scope>NUCLEOTIDE SEQUENCE [LARGE SCALE GENOMIC DNA]</scope>
    <source>
        <strain evidence="16 17">TTM-71</strain>
    </source>
</reference>
<dbReference type="Gene3D" id="1.10.486.10">
    <property type="entry name" value="PCRA, domain 4"/>
    <property type="match status" value="1"/>
</dbReference>
<accession>A0A4Q1D017</accession>
<dbReference type="EMBL" id="SDHZ01000005">
    <property type="protein sequence ID" value="RXK81003.1"/>
    <property type="molecule type" value="Genomic_DNA"/>
</dbReference>
<dbReference type="InterPro" id="IPR013986">
    <property type="entry name" value="DExx_box_DNA_helicase_dom_sf"/>
</dbReference>
<evidence type="ECO:0000256" key="3">
    <source>
        <dbReference type="ARBA" id="ARBA00022801"/>
    </source>
</evidence>
<keyword evidence="3 12" id="KW-0378">Hydrolase</keyword>
<evidence type="ECO:0000256" key="1">
    <source>
        <dbReference type="ARBA" id="ARBA00009922"/>
    </source>
</evidence>
<feature type="binding site" evidence="12">
    <location>
        <begin position="27"/>
        <end position="34"/>
    </location>
    <ligand>
        <name>ATP</name>
        <dbReference type="ChEBI" id="CHEBI:30616"/>
    </ligand>
</feature>
<evidence type="ECO:0000256" key="9">
    <source>
        <dbReference type="ARBA" id="ARBA00034808"/>
    </source>
</evidence>
<dbReference type="InterPro" id="IPR014016">
    <property type="entry name" value="UvrD-like_ATP-bd"/>
</dbReference>
<dbReference type="GO" id="GO:0005829">
    <property type="term" value="C:cytosol"/>
    <property type="evidence" value="ECO:0007669"/>
    <property type="project" value="TreeGrafter"/>
</dbReference>
<dbReference type="InterPro" id="IPR027417">
    <property type="entry name" value="P-loop_NTPase"/>
</dbReference>
<dbReference type="Pfam" id="PF13361">
    <property type="entry name" value="UvrD_C"/>
    <property type="match status" value="1"/>
</dbReference>
<evidence type="ECO:0000256" key="6">
    <source>
        <dbReference type="ARBA" id="ARBA00023125"/>
    </source>
</evidence>
<dbReference type="Gene3D" id="3.40.50.300">
    <property type="entry name" value="P-loop containing nucleotide triphosphate hydrolases"/>
    <property type="match status" value="2"/>
</dbReference>
<dbReference type="EC" id="5.6.2.4" evidence="9"/>
<dbReference type="InterPro" id="IPR014017">
    <property type="entry name" value="DNA_helicase_UvrD-like_C"/>
</dbReference>
<evidence type="ECO:0000256" key="4">
    <source>
        <dbReference type="ARBA" id="ARBA00022806"/>
    </source>
</evidence>
<organism evidence="16 17">
    <name type="scientific">Filimonas effusa</name>
    <dbReference type="NCBI Taxonomy" id="2508721"/>
    <lineage>
        <taxon>Bacteria</taxon>
        <taxon>Pseudomonadati</taxon>
        <taxon>Bacteroidota</taxon>
        <taxon>Chitinophagia</taxon>
        <taxon>Chitinophagales</taxon>
        <taxon>Chitinophagaceae</taxon>
        <taxon>Filimonas</taxon>
    </lineage>
</organism>
<dbReference type="PANTHER" id="PTHR11070">
    <property type="entry name" value="UVRD / RECB / PCRA DNA HELICASE FAMILY MEMBER"/>
    <property type="match status" value="1"/>
</dbReference>
<dbReference type="AlphaFoldDB" id="A0A4Q1D017"/>
<dbReference type="RefSeq" id="WP_129006256.1">
    <property type="nucleotide sequence ID" value="NZ_SDHZ01000005.1"/>
</dbReference>
<dbReference type="PANTHER" id="PTHR11070:SF2">
    <property type="entry name" value="ATP-DEPENDENT DNA HELICASE SRS2"/>
    <property type="match status" value="1"/>
</dbReference>
<dbReference type="GO" id="GO:0033202">
    <property type="term" value="C:DNA helicase complex"/>
    <property type="evidence" value="ECO:0007669"/>
    <property type="project" value="TreeGrafter"/>
</dbReference>
<dbReference type="InterPro" id="IPR000212">
    <property type="entry name" value="DNA_helicase_UvrD/REP"/>
</dbReference>
<keyword evidence="6" id="KW-0238">DNA-binding</keyword>
<sequence>MQHLLDGLNEQQREAVMHINGPLMIVAGAGSGKTKVLTTRIAYLLSKGVDAFNILALTFTNKAAAEMKERIEKMLGNNEARNLYIGTFHSVFARILRAEVHRIGYPSSFTIYDSDDSRSVLKTVINELNLDDKLYKPNVVHSRISQAKNALMSPAEYAMDHHIQQEDMRSNRPAIAQIYQGYVARCFKNGAMDFDDLLVKMHELLKNFPEVLHKFQHKFKYIMIDEYQDTNAVQYEITKLLAAAHENICVVGDDAQSIYSFRGATIENILQFQKDYDDVRVVKLEQNYRCTQSILKVANEVIKKNIGQIPKELWTENESGEKIKLVRTMTDNDEGRFVADIIQEQKLRNHYYNRDFAILYRTNAQSRSFEESLRRMGIAYKIYGGLSFYQRKEVKDFIAYLRVVANTRDEEALKRIINYPVRGIGKTTIDRAIVTANENNVTLWEVLERAQEAGFKAGTLESIKGFVYMIKSFQTMLQTHNAYDVAVLIGKNTTLVKELFNDKTVEGLARYENVQELLNSIKEWTESPSNAEGEVGEKTLGVYLQQITLLTDADNDKEDSDVVKLMTIHAAKGLEFPVVFVGGVEETIFPSGMSINTREELEEERRLFYVAVTRAKHRLWLTFANARYRFGNLVQNEPSRFLEEMPEEFVDRSYAGGGARNQGGMGAGVERMQRSFGSTTAQAEKMYGPPPSKKKDAAPARPSYMPAQPPASKVVEHKPSANFEPSDTSNLQVGQVVEHQKFGFGEVTKMEGSAHNPIATVVFKTNGEKKIMLNYAKLRIVQ</sequence>
<evidence type="ECO:0000256" key="12">
    <source>
        <dbReference type="PROSITE-ProRule" id="PRU00560"/>
    </source>
</evidence>
<dbReference type="SUPFAM" id="SSF52540">
    <property type="entry name" value="P-loop containing nucleoside triphosphate hydrolases"/>
    <property type="match status" value="1"/>
</dbReference>
<evidence type="ECO:0000259" key="15">
    <source>
        <dbReference type="PROSITE" id="PS51217"/>
    </source>
</evidence>
<keyword evidence="7" id="KW-0413">Isomerase</keyword>
<dbReference type="GO" id="GO:0003677">
    <property type="term" value="F:DNA binding"/>
    <property type="evidence" value="ECO:0007669"/>
    <property type="project" value="UniProtKB-KW"/>
</dbReference>
<keyword evidence="17" id="KW-1185">Reference proteome</keyword>
<feature type="domain" description="UvrD-like helicase C-terminal" evidence="15">
    <location>
        <begin position="292"/>
        <end position="573"/>
    </location>
</feature>
<evidence type="ECO:0000256" key="11">
    <source>
        <dbReference type="ARBA" id="ARBA00048988"/>
    </source>
</evidence>
<dbReference type="OrthoDB" id="9810135at2"/>
<name>A0A4Q1D017_9BACT</name>
<evidence type="ECO:0000256" key="2">
    <source>
        <dbReference type="ARBA" id="ARBA00022741"/>
    </source>
</evidence>
<dbReference type="PROSITE" id="PS51217">
    <property type="entry name" value="UVRD_HELICASE_CTER"/>
    <property type="match status" value="1"/>
</dbReference>
<evidence type="ECO:0000313" key="17">
    <source>
        <dbReference type="Proteomes" id="UP000290545"/>
    </source>
</evidence>
<keyword evidence="4 12" id="KW-0347">Helicase</keyword>
<dbReference type="GO" id="GO:0043138">
    <property type="term" value="F:3'-5' DNA helicase activity"/>
    <property type="evidence" value="ECO:0007669"/>
    <property type="project" value="UniProtKB-EC"/>
</dbReference>
<comment type="caution">
    <text evidence="16">The sequence shown here is derived from an EMBL/GenBank/DDBJ whole genome shotgun (WGS) entry which is preliminary data.</text>
</comment>
<dbReference type="Pfam" id="PF00580">
    <property type="entry name" value="UvrD-helicase"/>
    <property type="match status" value="1"/>
</dbReference>
<protein>
    <recommendedName>
        <fullName evidence="9">DNA 3'-5' helicase</fullName>
        <ecNumber evidence="9">5.6.2.4</ecNumber>
    </recommendedName>
    <alternativeName>
        <fullName evidence="10">DNA 3'-5' helicase II</fullName>
    </alternativeName>
</protein>
<dbReference type="Proteomes" id="UP000290545">
    <property type="component" value="Unassembled WGS sequence"/>
</dbReference>
<evidence type="ECO:0000256" key="13">
    <source>
        <dbReference type="SAM" id="MobiDB-lite"/>
    </source>
</evidence>
<evidence type="ECO:0000259" key="14">
    <source>
        <dbReference type="PROSITE" id="PS51198"/>
    </source>
</evidence>
<evidence type="ECO:0000256" key="10">
    <source>
        <dbReference type="ARBA" id="ARBA00034923"/>
    </source>
</evidence>
<evidence type="ECO:0000256" key="7">
    <source>
        <dbReference type="ARBA" id="ARBA00023235"/>
    </source>
</evidence>
<dbReference type="GO" id="GO:0016887">
    <property type="term" value="F:ATP hydrolysis activity"/>
    <property type="evidence" value="ECO:0007669"/>
    <property type="project" value="RHEA"/>
</dbReference>
<evidence type="ECO:0000313" key="16">
    <source>
        <dbReference type="EMBL" id="RXK81003.1"/>
    </source>
</evidence>
<proteinExistence type="inferred from homology"/>